<accession>A0ABV7TFY2</accession>
<gene>
    <name evidence="2" type="ORF">ACFORG_08475</name>
</gene>
<keyword evidence="3" id="KW-1185">Reference proteome</keyword>
<reference evidence="3" key="1">
    <citation type="journal article" date="2019" name="Int. J. Syst. Evol. Microbiol.">
        <title>The Global Catalogue of Microorganisms (GCM) 10K type strain sequencing project: providing services to taxonomists for standard genome sequencing and annotation.</title>
        <authorList>
            <consortium name="The Broad Institute Genomics Platform"/>
            <consortium name="The Broad Institute Genome Sequencing Center for Infectious Disease"/>
            <person name="Wu L."/>
            <person name="Ma J."/>
        </authorList>
    </citation>
    <scope>NUCLEOTIDE SEQUENCE [LARGE SCALE GENOMIC DNA]</scope>
    <source>
        <strain evidence="3">KCTC 42911</strain>
    </source>
</reference>
<protein>
    <submittedName>
        <fullName evidence="2">DUF3179 domain-containing (Seleno)protein</fullName>
    </submittedName>
</protein>
<feature type="transmembrane region" description="Helical" evidence="1">
    <location>
        <begin position="6"/>
        <end position="26"/>
    </location>
</feature>
<dbReference type="RefSeq" id="WP_386734984.1">
    <property type="nucleotide sequence ID" value="NZ_JBHRXI010000008.1"/>
</dbReference>
<dbReference type="Pfam" id="PF11376">
    <property type="entry name" value="DUF3179"/>
    <property type="match status" value="1"/>
</dbReference>
<proteinExistence type="predicted"/>
<evidence type="ECO:0000256" key="1">
    <source>
        <dbReference type="SAM" id="Phobius"/>
    </source>
</evidence>
<keyword evidence="1" id="KW-0472">Membrane</keyword>
<dbReference type="EMBL" id="JBHRXI010000008">
    <property type="protein sequence ID" value="MFC3613790.1"/>
    <property type="molecule type" value="Genomic_DNA"/>
</dbReference>
<keyword evidence="1" id="KW-1133">Transmembrane helix</keyword>
<sequence>MLVHLLFYVSLVVSLAIGFVYFRDLGDVSQMLLKVKRDNMIRFIRHEYRLIAAGLAAFVVATLVHFALDGGAGWIWWVGLVLVALLYGFPYVWVHLGLRNQLNDARFFPISEARTLVSPTAPVLVIVNGDHARAHPDAQIMRPHLAGDDKGLGGEDVVMTYCAMANLGQGYVPAIEGKRLNLDVLAQHGNNLILRDNDTGEPIQHIYGFREGDRAPDTDGPACPVRPAAQMTPWPTFRMTFRGFQKAYPEGEVFLNKPSANPFLRMLDMVTEITFGWGIGRQHQEDAPVMPNMERSDDRLLNKTLVWGVTIGTDAACWTDDFIVENNWLVNATVGGRDLVVQIDPKFESLGVWYNDTGSHVTRCDFWGNSDQGQLTRVETLRAGVFWHVWSEFFPHTDINRVNAPATPDVDRVPPHAEAV</sequence>
<name>A0ABV7TFY2_9RHOB</name>
<evidence type="ECO:0000313" key="2">
    <source>
        <dbReference type="EMBL" id="MFC3613790.1"/>
    </source>
</evidence>
<feature type="transmembrane region" description="Helical" evidence="1">
    <location>
        <begin position="47"/>
        <end position="68"/>
    </location>
</feature>
<dbReference type="Proteomes" id="UP001595629">
    <property type="component" value="Unassembled WGS sequence"/>
</dbReference>
<comment type="caution">
    <text evidence="2">The sequence shown here is derived from an EMBL/GenBank/DDBJ whole genome shotgun (WGS) entry which is preliminary data.</text>
</comment>
<feature type="transmembrane region" description="Helical" evidence="1">
    <location>
        <begin position="74"/>
        <end position="94"/>
    </location>
</feature>
<dbReference type="InterPro" id="IPR021516">
    <property type="entry name" value="DUF3179"/>
</dbReference>
<evidence type="ECO:0000313" key="3">
    <source>
        <dbReference type="Proteomes" id="UP001595629"/>
    </source>
</evidence>
<keyword evidence="1" id="KW-0812">Transmembrane</keyword>
<organism evidence="2 3">
    <name type="scientific">Lutimaribacter marinistellae</name>
    <dbReference type="NCBI Taxonomy" id="1820329"/>
    <lineage>
        <taxon>Bacteria</taxon>
        <taxon>Pseudomonadati</taxon>
        <taxon>Pseudomonadota</taxon>
        <taxon>Alphaproteobacteria</taxon>
        <taxon>Rhodobacterales</taxon>
        <taxon>Roseobacteraceae</taxon>
        <taxon>Lutimaribacter</taxon>
    </lineage>
</organism>